<protein>
    <recommendedName>
        <fullName evidence="2">CBM-cenC domain-containing protein</fullName>
    </recommendedName>
</protein>
<gene>
    <name evidence="3" type="ORF">PS624_05917</name>
</gene>
<dbReference type="InterPro" id="IPR003305">
    <property type="entry name" value="CenC_carb-bd"/>
</dbReference>
<reference evidence="3 4" key="1">
    <citation type="submission" date="2019-09" db="EMBL/GenBank/DDBJ databases">
        <authorList>
            <person name="Chandra G."/>
            <person name="Truman W A."/>
        </authorList>
    </citation>
    <scope>NUCLEOTIDE SEQUENCE [LARGE SCALE GENOMIC DNA]</scope>
    <source>
        <strain evidence="3">PS624</strain>
    </source>
</reference>
<dbReference type="Gene3D" id="2.60.120.260">
    <property type="entry name" value="Galactose-binding domain-like"/>
    <property type="match status" value="1"/>
</dbReference>
<dbReference type="InterPro" id="IPR008979">
    <property type="entry name" value="Galactose-bd-like_sf"/>
</dbReference>
<accession>A0A5E6Y2Q6</accession>
<evidence type="ECO:0000259" key="2">
    <source>
        <dbReference type="Pfam" id="PF02018"/>
    </source>
</evidence>
<name>A0A5E6Y2Q6_PSEFL</name>
<organism evidence="3 4">
    <name type="scientific">Pseudomonas fluorescens</name>
    <dbReference type="NCBI Taxonomy" id="294"/>
    <lineage>
        <taxon>Bacteria</taxon>
        <taxon>Pseudomonadati</taxon>
        <taxon>Pseudomonadota</taxon>
        <taxon>Gammaproteobacteria</taxon>
        <taxon>Pseudomonadales</taxon>
        <taxon>Pseudomonadaceae</taxon>
        <taxon>Pseudomonas</taxon>
    </lineage>
</organism>
<evidence type="ECO:0000256" key="1">
    <source>
        <dbReference type="ARBA" id="ARBA00022801"/>
    </source>
</evidence>
<sequence>MTNQTPISPDSSALILRELKIPGRTGPLPSGEWGINIAAALDNFPRQGLQCQAGPWGAMNVGDLLKIFWGDGNQVQQESVDLAEKDKELTMFIPAARITDGSYNVSYSVTRLGDTPESSEVMKVFVKLTRPGGHDDNDDPGHSKLIMTIPQEILDFGIHEGNVDAGVSITILPYPNCAVGDVCQVSWGGKFVLSEPLTQGQVDGKVPIVVSIDKDTIVAAGDSDASGLGVVFEVYDVVDNRSEDWSPEQRVKVGVDKTLLSAPIVKEAQNNILDVDKLGDKDAFVQVVANDGNYKLGDVIVLRVRGNPVEGGPVDLEIEGEPLDSVPSVPELKVPNAVVRQLAKTRVVFSYRLKKADGSADLDSKGQFVRVDGEVQRLKAPIAEDAQQGSIDPELASTRIEIPFDESFAAGQALKLFWLGTRPDFSTYLPDLGLRPISNGDIDAGESLFITVAGEHLRQIKGGTLELYYQLLIEDAVLATFNRVNATHAIRESVHLGPLNVGEPRLELPEPEVAGVADGALPADTPGTTLTVVYLNTVKGDKVTYEWVGSKTGKATDSIELNSFTAGKPLPFNIKAELIKGNERGTVSASYFIDRAAGGTSYANALEFRVGEAESLIPTITNITDSKGEIEPGGSTFDTTVTVSGKDRPRQPVQTYDRDTALTPVSQAHVDGQRNSVMSGLSPVAHPIKVKALYGAEPESAVRSFIVASGLIRDFTDFTDSNWNGWVGGPNVPSSDLTLVKWGDGNWTLFNITRTDRSDGIIIQKTLANLQPSYQYRFSIKAIRRYDAGTIPSLSIRAAGTITAGPAEISSTTDWTTLTGNFTPTTTSITVDVYSNVSTGEGNDYLIDDIEIVLID</sequence>
<dbReference type="AlphaFoldDB" id="A0A5E6Y2Q6"/>
<dbReference type="EMBL" id="CABVGZ010000133">
    <property type="protein sequence ID" value="VVN47325.1"/>
    <property type="molecule type" value="Genomic_DNA"/>
</dbReference>
<dbReference type="RefSeq" id="WP_150776654.1">
    <property type="nucleotide sequence ID" value="NZ_CABVGZ010000133.1"/>
</dbReference>
<evidence type="ECO:0000313" key="4">
    <source>
        <dbReference type="Proteomes" id="UP000326241"/>
    </source>
</evidence>
<dbReference type="SUPFAM" id="SSF49785">
    <property type="entry name" value="Galactose-binding domain-like"/>
    <property type="match status" value="1"/>
</dbReference>
<proteinExistence type="predicted"/>
<dbReference type="GO" id="GO:0016798">
    <property type="term" value="F:hydrolase activity, acting on glycosyl bonds"/>
    <property type="evidence" value="ECO:0007669"/>
    <property type="project" value="InterPro"/>
</dbReference>
<dbReference type="Proteomes" id="UP000326241">
    <property type="component" value="Unassembled WGS sequence"/>
</dbReference>
<keyword evidence="1" id="KW-0378">Hydrolase</keyword>
<dbReference type="Pfam" id="PF02018">
    <property type="entry name" value="CBM_4_9"/>
    <property type="match status" value="1"/>
</dbReference>
<feature type="domain" description="CBM-cenC" evidence="2">
    <location>
        <begin position="717"/>
        <end position="837"/>
    </location>
</feature>
<evidence type="ECO:0000313" key="3">
    <source>
        <dbReference type="EMBL" id="VVN47325.1"/>
    </source>
</evidence>